<evidence type="ECO:0000313" key="3">
    <source>
        <dbReference type="Proteomes" id="UP001163046"/>
    </source>
</evidence>
<dbReference type="InterPro" id="IPR015422">
    <property type="entry name" value="PyrdxlP-dep_Trfase_small"/>
</dbReference>
<dbReference type="GO" id="GO:0030170">
    <property type="term" value="F:pyridoxal phosphate binding"/>
    <property type="evidence" value="ECO:0007669"/>
    <property type="project" value="InterPro"/>
</dbReference>
<reference evidence="2" key="1">
    <citation type="submission" date="2023-01" db="EMBL/GenBank/DDBJ databases">
        <title>Genome assembly of the deep-sea coral Lophelia pertusa.</title>
        <authorList>
            <person name="Herrera S."/>
            <person name="Cordes E."/>
        </authorList>
    </citation>
    <scope>NUCLEOTIDE SEQUENCE</scope>
    <source>
        <strain evidence="2">USNM1676648</strain>
        <tissue evidence="2">Polyp</tissue>
    </source>
</reference>
<dbReference type="GO" id="GO:0047536">
    <property type="term" value="F:2-aminoadipate transaminase activity"/>
    <property type="evidence" value="ECO:0007669"/>
    <property type="project" value="TreeGrafter"/>
</dbReference>
<dbReference type="PANTHER" id="PTHR42858">
    <property type="entry name" value="AMINOTRANSFERASE"/>
    <property type="match status" value="1"/>
</dbReference>
<dbReference type="SUPFAM" id="SSF53383">
    <property type="entry name" value="PLP-dependent transferases"/>
    <property type="match status" value="1"/>
</dbReference>
<evidence type="ECO:0000313" key="2">
    <source>
        <dbReference type="EMBL" id="KAJ7370115.1"/>
    </source>
</evidence>
<keyword evidence="3" id="KW-1185">Reference proteome</keyword>
<dbReference type="InterPro" id="IPR015424">
    <property type="entry name" value="PyrdxlP-dep_Trfase"/>
</dbReference>
<dbReference type="Gene3D" id="3.40.640.10">
    <property type="entry name" value="Type I PLP-dependent aspartate aminotransferase-like (Major domain)"/>
    <property type="match status" value="1"/>
</dbReference>
<dbReference type="Pfam" id="PF00155">
    <property type="entry name" value="Aminotran_1_2"/>
    <property type="match status" value="1"/>
</dbReference>
<dbReference type="EMBL" id="MU826872">
    <property type="protein sequence ID" value="KAJ7370115.1"/>
    <property type="molecule type" value="Genomic_DNA"/>
</dbReference>
<dbReference type="InterPro" id="IPR015421">
    <property type="entry name" value="PyrdxlP-dep_Trfase_major"/>
</dbReference>
<dbReference type="InterPro" id="IPR004839">
    <property type="entry name" value="Aminotransferase_I/II_large"/>
</dbReference>
<proteinExistence type="predicted"/>
<dbReference type="Proteomes" id="UP001163046">
    <property type="component" value="Unassembled WGS sequence"/>
</dbReference>
<accession>A0A9W9YVC9</accession>
<dbReference type="AlphaFoldDB" id="A0A9W9YVC9"/>
<comment type="caution">
    <text evidence="2">The sequence shown here is derived from an EMBL/GenBank/DDBJ whole genome shotgun (WGS) entry which is preliminary data.</text>
</comment>
<name>A0A9W9YVC9_9CNID</name>
<gene>
    <name evidence="2" type="ORF">OS493_034044</name>
</gene>
<evidence type="ECO:0000259" key="1">
    <source>
        <dbReference type="Pfam" id="PF00155"/>
    </source>
</evidence>
<feature type="domain" description="Aminotransferase class I/classII large" evidence="1">
    <location>
        <begin position="48"/>
        <end position="404"/>
    </location>
</feature>
<dbReference type="Gene3D" id="3.90.1150.10">
    <property type="entry name" value="Aspartate Aminotransferase, domain 1"/>
    <property type="match status" value="1"/>
</dbReference>
<dbReference type="CDD" id="cd00609">
    <property type="entry name" value="AAT_like"/>
    <property type="match status" value="1"/>
</dbReference>
<dbReference type="OrthoDB" id="7042322at2759"/>
<sequence>MAAGTLFQDLGCYGSDVVDLSISSQDFVFLHGCKDGMELGTMHCLATQDPGNLFQYGPRQGNFELCQTLANFLTEEYGHQVSSEHLFITGGSSQGLVLLCNVLFQSGDPVFVADLTGCSLDIFSDLGFKVVSVPSDENGLIVEELDKLLKVHSYRKRPATEKRPFWGFVYLMTIFKNPTGHSLSEERCNALINIFKKHKVLCVCDDTLACLSYAKSNPPFKPAPKRLFGYDTSSTGSEECGNVVVSLGSFSTIFSPGLRIGWLEAPQNVLGHLKNSSFVRHVGSSQHYLSGVMSSVIELGELTKRLSFLKITYHGRLNAVFDALVQHLPKEVKLSKPQGGVFVWLTLPEKLNVNELLKVCREKYNVGFSPGSEFSSTPNKFNNCIRLSIAHYNEKILSSAAERLATAIMERI</sequence>
<organism evidence="2 3">
    <name type="scientific">Desmophyllum pertusum</name>
    <dbReference type="NCBI Taxonomy" id="174260"/>
    <lineage>
        <taxon>Eukaryota</taxon>
        <taxon>Metazoa</taxon>
        <taxon>Cnidaria</taxon>
        <taxon>Anthozoa</taxon>
        <taxon>Hexacorallia</taxon>
        <taxon>Scleractinia</taxon>
        <taxon>Caryophylliina</taxon>
        <taxon>Caryophylliidae</taxon>
        <taxon>Desmophyllum</taxon>
    </lineage>
</organism>
<dbReference type="PANTHER" id="PTHR42858:SF1">
    <property type="entry name" value="LD15494P"/>
    <property type="match status" value="1"/>
</dbReference>
<protein>
    <recommendedName>
        <fullName evidence="1">Aminotransferase class I/classII large domain-containing protein</fullName>
    </recommendedName>
</protein>